<feature type="compositionally biased region" description="Polar residues" evidence="2">
    <location>
        <begin position="37"/>
        <end position="48"/>
    </location>
</feature>
<dbReference type="SUPFAM" id="SSF90257">
    <property type="entry name" value="Myosin rod fragments"/>
    <property type="match status" value="1"/>
</dbReference>
<evidence type="ECO:0000256" key="1">
    <source>
        <dbReference type="SAM" id="Coils"/>
    </source>
</evidence>
<comment type="caution">
    <text evidence="3">The sequence shown here is derived from an EMBL/GenBank/DDBJ whole genome shotgun (WGS) entry which is preliminary data.</text>
</comment>
<gene>
    <name evidence="3" type="ORF">UCRPC4_g02440</name>
</gene>
<evidence type="ECO:0000313" key="4">
    <source>
        <dbReference type="Proteomes" id="UP000053317"/>
    </source>
</evidence>
<keyword evidence="1" id="KW-0175">Coiled coil</keyword>
<evidence type="ECO:0000256" key="2">
    <source>
        <dbReference type="SAM" id="MobiDB-lite"/>
    </source>
</evidence>
<proteinExistence type="predicted"/>
<keyword evidence="4" id="KW-1185">Reference proteome</keyword>
<dbReference type="Proteomes" id="UP000053317">
    <property type="component" value="Unassembled WGS sequence"/>
</dbReference>
<dbReference type="AlphaFoldDB" id="A0A0G2ENY2"/>
<dbReference type="EMBL" id="LCWF01000059">
    <property type="protein sequence ID" value="KKY24482.1"/>
    <property type="molecule type" value="Genomic_DNA"/>
</dbReference>
<feature type="region of interest" description="Disordered" evidence="2">
    <location>
        <begin position="343"/>
        <end position="364"/>
    </location>
</feature>
<reference evidence="3 4" key="1">
    <citation type="submission" date="2015-05" db="EMBL/GenBank/DDBJ databases">
        <title>Distinctive expansion of gene families associated with plant cell wall degradation and secondary metabolism in the genomes of grapevine trunk pathogens.</title>
        <authorList>
            <person name="Lawrence D.P."/>
            <person name="Travadon R."/>
            <person name="Rolshausen P.E."/>
            <person name="Baumgartner K."/>
        </authorList>
    </citation>
    <scope>NUCLEOTIDE SEQUENCE [LARGE SCALE GENOMIC DNA]</scope>
    <source>
        <strain evidence="3">UCRPC4</strain>
    </source>
</reference>
<feature type="region of interest" description="Disordered" evidence="2">
    <location>
        <begin position="1"/>
        <end position="125"/>
    </location>
</feature>
<feature type="compositionally biased region" description="Basic and acidic residues" evidence="2">
    <location>
        <begin position="102"/>
        <end position="125"/>
    </location>
</feature>
<accession>A0A0G2ENY2</accession>
<name>A0A0G2ENY2_PHACM</name>
<feature type="coiled-coil region" evidence="1">
    <location>
        <begin position="193"/>
        <end position="269"/>
    </location>
</feature>
<sequence>MATQSGSIELDSDIISDDQRTTMPQPQDPRSEIQEQIPLTESSISRFSTLEAAKLETSQTQHETEPSDGGFDQSGSSQTTEPMTPHQIELSTTPTASVTYVSDEHNIRKSRREKTTVKSQNDTEIRDSEKADFIRKLGEMQAIINSLNDDNIELRRLCKDKDAQLDFQDNSVTELCGVRDGMTLKVEQLGSALTTANRRAGKLQKDKEELLERINDQNRELENKTKSYWNLQETIQELEENIKTLQKFMKELEDYVQQLDAKSEADEAQLKTKAAIIEGSVELENDVLRADNFRLRAELFDANNGINAASKEQETLSMELNSNINQNVEVENQEQDFAADVKEGPTLDNDLSSKFGDDSWSDTDSSVRLDNHDSGIVSMFENKYMPNFDISEPTSAGPEATVPLGTMVDANTQTNTDDEDGATKLGKAPISSTPYFFDPLPAVKRSTISKVESTINLEPAKAAEMIQDIKYNDAANQTTPLPSVSHNAGIQTDYFPSDHVCAFINIMWAIALVIVTVSYKQGVLSERHMWMTANASTRVMLHGNQAIPGLEKLAFCLENWLELDRMVLG</sequence>
<reference evidence="3 4" key="2">
    <citation type="submission" date="2015-05" db="EMBL/GenBank/DDBJ databases">
        <authorList>
            <person name="Morales-Cruz A."/>
            <person name="Amrine K.C."/>
            <person name="Cantu D."/>
        </authorList>
    </citation>
    <scope>NUCLEOTIDE SEQUENCE [LARGE SCALE GENOMIC DNA]</scope>
    <source>
        <strain evidence="3">UCRPC4</strain>
    </source>
</reference>
<organism evidence="3 4">
    <name type="scientific">Phaeomoniella chlamydospora</name>
    <name type="common">Phaeoacremonium chlamydosporum</name>
    <dbReference type="NCBI Taxonomy" id="158046"/>
    <lineage>
        <taxon>Eukaryota</taxon>
        <taxon>Fungi</taxon>
        <taxon>Dikarya</taxon>
        <taxon>Ascomycota</taxon>
        <taxon>Pezizomycotina</taxon>
        <taxon>Eurotiomycetes</taxon>
        <taxon>Chaetothyriomycetidae</taxon>
        <taxon>Phaeomoniellales</taxon>
        <taxon>Phaeomoniellaceae</taxon>
        <taxon>Phaeomoniella</taxon>
    </lineage>
</organism>
<evidence type="ECO:0000313" key="3">
    <source>
        <dbReference type="EMBL" id="KKY24482.1"/>
    </source>
</evidence>
<feature type="compositionally biased region" description="Low complexity" evidence="2">
    <location>
        <begin position="67"/>
        <end position="78"/>
    </location>
</feature>
<protein>
    <submittedName>
        <fullName evidence="3">Uncharacterized protein</fullName>
    </submittedName>
</protein>
<feature type="compositionally biased region" description="Polar residues" evidence="2">
    <location>
        <begin position="89"/>
        <end position="100"/>
    </location>
</feature>